<dbReference type="Proteomes" id="UP000053300">
    <property type="component" value="Unassembled WGS sequence"/>
</dbReference>
<keyword evidence="2" id="KW-1185">Reference proteome</keyword>
<reference evidence="1 2" key="1">
    <citation type="submission" date="2015-12" db="EMBL/GenBank/DDBJ databases">
        <title>Complete genome sequence of a multi-drug resistant strain Acidovorax sp. 12322-1.</title>
        <authorList>
            <person name="Ming D."/>
            <person name="Wang M."/>
            <person name="Hu S."/>
            <person name="Zhou Y."/>
            <person name="Jiang T."/>
        </authorList>
    </citation>
    <scope>NUCLEOTIDE SEQUENCE [LARGE SCALE GENOMIC DNA]</scope>
    <source>
        <strain evidence="1 2">12322-1</strain>
    </source>
</reference>
<dbReference type="EMBL" id="LPXH01000041">
    <property type="protein sequence ID" value="KUF37925.1"/>
    <property type="molecule type" value="Genomic_DNA"/>
</dbReference>
<gene>
    <name evidence="1" type="ORF">AS359_04210</name>
</gene>
<name>A0A0W7YS62_9BURK</name>
<dbReference type="AlphaFoldDB" id="A0A0W7YS62"/>
<dbReference type="RefSeq" id="WP_058880549.1">
    <property type="nucleotide sequence ID" value="NZ_LPXH01000041.1"/>
</dbReference>
<proteinExistence type="predicted"/>
<sequence>MSYTPGLPAALVFDQQPHTTGNPVPLVFGAGGDVEAPQYTLQAQGRITGLRGKVGVVSVLQLQARGRITGLRGHVAIGWNVNVSRPQVCQTVSSMQDAAPRRAATMAAWQQAQRMQANVQQIWQDARKVSAQVQQLWQQAQRLACSAQELVQDAAAVRAGVAQQYQDGQRLRSGMQDVQQDAAPVRADALQGFQQAVRLRGQLRSRMQPGQPLAALLLARMGQGLPLRVGMHGRYQEAIKPGPGMWLPPLPPKPAPCYVPSLPAQLLFRDAYTGSAALVFCCCKDDTPTPEPAAQYRIPVLRIYMQVHTLTAHLLPSMEPVQLLDATISTNDDSFCWSLSASGPEHLMEQLAPVAGLPARLQVSIDGIPFVFAVMSTPRSRAFAKHRVKVEGLSVTTLLADPYMPQQVWTPAAAMTAQQLAAQALEYTGVGLDWQIADWQVPVGAFSFQGTPLQAVQRVAASVNAVVRSHRTAEQLIIAPRYPVLPWEWAEATPDVHMPPDVIVTDDLKPEPRAEYNAVYVTGGPVGGVQGHVVRALSARDKLAPQIQDDLITHADAARMRGSWELAASGNKLLHTINMPVLTGGTNPGVLQPGQLLEVPDLDGTWRGLVRSVSVSAVLPKVRQQVTVERVAA</sequence>
<protein>
    <submittedName>
        <fullName evidence="1">Uncharacterized protein</fullName>
    </submittedName>
</protein>
<evidence type="ECO:0000313" key="1">
    <source>
        <dbReference type="EMBL" id="KUF37925.1"/>
    </source>
</evidence>
<accession>A0A0W7YS62</accession>
<comment type="caution">
    <text evidence="1">The sequence shown here is derived from an EMBL/GenBank/DDBJ whole genome shotgun (WGS) entry which is preliminary data.</text>
</comment>
<evidence type="ECO:0000313" key="2">
    <source>
        <dbReference type="Proteomes" id="UP000053300"/>
    </source>
</evidence>
<organism evidence="1 2">
    <name type="scientific">Comamonas kerstersii</name>
    <dbReference type="NCBI Taxonomy" id="225992"/>
    <lineage>
        <taxon>Bacteria</taxon>
        <taxon>Pseudomonadati</taxon>
        <taxon>Pseudomonadota</taxon>
        <taxon>Betaproteobacteria</taxon>
        <taxon>Burkholderiales</taxon>
        <taxon>Comamonadaceae</taxon>
        <taxon>Comamonas</taxon>
    </lineage>
</organism>